<keyword evidence="1 2" id="KW-0597">Phosphoprotein</keyword>
<sequence length="131" mass="13806">MTTLSGKRVLIVEDEALIAMLAEDFLIELGATVIGPATSINDAIALISTQEIDAAVLDLNIRGERSDRVADALRLRGIPIVCATGYGQGAADFARGSTIIAKPYSKEKLDDSLRLALSDVPSGIQPVGRVN</sequence>
<dbReference type="EMBL" id="JAPFQA010000025">
    <property type="protein sequence ID" value="MCZ8548324.1"/>
    <property type="molecule type" value="Genomic_DNA"/>
</dbReference>
<comment type="caution">
    <text evidence="4">The sequence shown here is derived from an EMBL/GenBank/DDBJ whole genome shotgun (WGS) entry which is preliminary data.</text>
</comment>
<evidence type="ECO:0000259" key="3">
    <source>
        <dbReference type="PROSITE" id="PS50110"/>
    </source>
</evidence>
<dbReference type="Proteomes" id="UP001152178">
    <property type="component" value="Unassembled WGS sequence"/>
</dbReference>
<gene>
    <name evidence="4" type="ORF">OOJ09_29485</name>
</gene>
<evidence type="ECO:0000256" key="2">
    <source>
        <dbReference type="PROSITE-ProRule" id="PRU00169"/>
    </source>
</evidence>
<dbReference type="RefSeq" id="WP_269908578.1">
    <property type="nucleotide sequence ID" value="NZ_JAPFQA010000025.1"/>
</dbReference>
<dbReference type="PANTHER" id="PTHR44591">
    <property type="entry name" value="STRESS RESPONSE REGULATOR PROTEIN 1"/>
    <property type="match status" value="1"/>
</dbReference>
<reference evidence="4" key="1">
    <citation type="submission" date="2022-11" db="EMBL/GenBank/DDBJ databases">
        <authorList>
            <person name="Coimbra C."/>
        </authorList>
    </citation>
    <scope>NUCLEOTIDE SEQUENCE</scope>
    <source>
        <strain evidence="4">Jales19</strain>
    </source>
</reference>
<dbReference type="InterPro" id="IPR050595">
    <property type="entry name" value="Bact_response_regulator"/>
</dbReference>
<dbReference type="Pfam" id="PF00072">
    <property type="entry name" value="Response_reg"/>
    <property type="match status" value="1"/>
</dbReference>
<accession>A0ABT4R3B1</accession>
<dbReference type="PANTHER" id="PTHR44591:SF24">
    <property type="entry name" value="PROTEIN-GLUTAMATE METHYLESTERASE_PROTEIN-GLUTAMINE GLUTAMINASE 1"/>
    <property type="match status" value="1"/>
</dbReference>
<dbReference type="InterPro" id="IPR011006">
    <property type="entry name" value="CheY-like_superfamily"/>
</dbReference>
<evidence type="ECO:0000256" key="1">
    <source>
        <dbReference type="ARBA" id="ARBA00022553"/>
    </source>
</evidence>
<proteinExistence type="predicted"/>
<dbReference type="Gene3D" id="3.40.50.2300">
    <property type="match status" value="1"/>
</dbReference>
<organism evidence="4 5">
    <name type="scientific">Mesorhizobium qingshengii</name>
    <dbReference type="NCBI Taxonomy" id="1165689"/>
    <lineage>
        <taxon>Bacteria</taxon>
        <taxon>Pseudomonadati</taxon>
        <taxon>Pseudomonadota</taxon>
        <taxon>Alphaproteobacteria</taxon>
        <taxon>Hyphomicrobiales</taxon>
        <taxon>Phyllobacteriaceae</taxon>
        <taxon>Mesorhizobium</taxon>
    </lineage>
</organism>
<feature type="domain" description="Response regulatory" evidence="3">
    <location>
        <begin position="8"/>
        <end position="117"/>
    </location>
</feature>
<dbReference type="PROSITE" id="PS50110">
    <property type="entry name" value="RESPONSE_REGULATORY"/>
    <property type="match status" value="1"/>
</dbReference>
<dbReference type="SMART" id="SM00448">
    <property type="entry name" value="REC"/>
    <property type="match status" value="1"/>
</dbReference>
<name>A0ABT4R3B1_9HYPH</name>
<dbReference type="SUPFAM" id="SSF52172">
    <property type="entry name" value="CheY-like"/>
    <property type="match status" value="1"/>
</dbReference>
<dbReference type="InterPro" id="IPR001789">
    <property type="entry name" value="Sig_transdc_resp-reg_receiver"/>
</dbReference>
<evidence type="ECO:0000313" key="4">
    <source>
        <dbReference type="EMBL" id="MCZ8548324.1"/>
    </source>
</evidence>
<keyword evidence="5" id="KW-1185">Reference proteome</keyword>
<protein>
    <submittedName>
        <fullName evidence="4">Response regulator</fullName>
    </submittedName>
</protein>
<evidence type="ECO:0000313" key="5">
    <source>
        <dbReference type="Proteomes" id="UP001152178"/>
    </source>
</evidence>
<feature type="modified residue" description="4-aspartylphosphate" evidence="2">
    <location>
        <position position="58"/>
    </location>
</feature>